<dbReference type="InterPro" id="IPR006131">
    <property type="entry name" value="Asp_carbamoyltransf_Asp/Orn-bd"/>
</dbReference>
<feature type="domain" description="Aspartate/ornithine carbamoyltransferase carbamoyl-P binding" evidence="9">
    <location>
        <begin position="2"/>
        <end position="142"/>
    </location>
</feature>
<keyword evidence="4" id="KW-0808">Transferase</keyword>
<proteinExistence type="inferred from homology"/>
<protein>
    <recommendedName>
        <fullName evidence="3">aspartate carbamoyltransferase</fullName>
        <ecNumber evidence="3">2.1.3.2</ecNumber>
    </recommendedName>
</protein>
<dbReference type="Gene3D" id="3.40.50.1370">
    <property type="entry name" value="Aspartate/ornithine carbamoyltransferase"/>
    <property type="match status" value="2"/>
</dbReference>
<dbReference type="PANTHER" id="PTHR45753">
    <property type="entry name" value="ORNITHINE CARBAMOYLTRANSFERASE, MITOCHONDRIAL"/>
    <property type="match status" value="1"/>
</dbReference>
<evidence type="ECO:0000259" key="8">
    <source>
        <dbReference type="Pfam" id="PF00185"/>
    </source>
</evidence>
<comment type="similarity">
    <text evidence="2">Belongs to the aspartate/ornithine carbamoyltransferase superfamily. ATCase family.</text>
</comment>
<dbReference type="PRINTS" id="PR00101">
    <property type="entry name" value="ATCASE"/>
</dbReference>
<comment type="pathway">
    <text evidence="1">Pyrimidine metabolism; UMP biosynthesis via de novo pathway; (S)-dihydroorotate from bicarbonate: step 2/3.</text>
</comment>
<dbReference type="UniPathway" id="UPA00070">
    <property type="reaction ID" value="UER00116"/>
</dbReference>
<evidence type="ECO:0000256" key="5">
    <source>
        <dbReference type="ARBA" id="ARBA00022975"/>
    </source>
</evidence>
<accession>X0TBW6</accession>
<feature type="non-terminal residue" evidence="10">
    <location>
        <position position="249"/>
    </location>
</feature>
<dbReference type="PANTHER" id="PTHR45753:SF6">
    <property type="entry name" value="ASPARTATE CARBAMOYLTRANSFERASE"/>
    <property type="match status" value="1"/>
</dbReference>
<dbReference type="Pfam" id="PF00185">
    <property type="entry name" value="OTCace"/>
    <property type="match status" value="1"/>
</dbReference>
<evidence type="ECO:0000256" key="2">
    <source>
        <dbReference type="ARBA" id="ARBA00008896"/>
    </source>
</evidence>
<evidence type="ECO:0000256" key="3">
    <source>
        <dbReference type="ARBA" id="ARBA00013008"/>
    </source>
</evidence>
<dbReference type="EC" id="2.1.3.2" evidence="3"/>
<dbReference type="GO" id="GO:0016597">
    <property type="term" value="F:amino acid binding"/>
    <property type="evidence" value="ECO:0007669"/>
    <property type="project" value="InterPro"/>
</dbReference>
<reference evidence="10" key="1">
    <citation type="journal article" date="2014" name="Front. Microbiol.">
        <title>High frequency of phylogenetically diverse reductive dehalogenase-homologous genes in deep subseafloor sedimentary metagenomes.</title>
        <authorList>
            <person name="Kawai M."/>
            <person name="Futagami T."/>
            <person name="Toyoda A."/>
            <person name="Takaki Y."/>
            <person name="Nishi S."/>
            <person name="Hori S."/>
            <person name="Arai W."/>
            <person name="Tsubouchi T."/>
            <person name="Morono Y."/>
            <person name="Uchiyama I."/>
            <person name="Ito T."/>
            <person name="Fujiyama A."/>
            <person name="Inagaki F."/>
            <person name="Takami H."/>
        </authorList>
    </citation>
    <scope>NUCLEOTIDE SEQUENCE</scope>
    <source>
        <strain evidence="10">Expedition CK06-06</strain>
    </source>
</reference>
<dbReference type="AlphaFoldDB" id="X0TBW6"/>
<evidence type="ECO:0000256" key="7">
    <source>
        <dbReference type="ARBA" id="ARBA00048859"/>
    </source>
</evidence>
<dbReference type="GO" id="GO:0006520">
    <property type="term" value="P:amino acid metabolic process"/>
    <property type="evidence" value="ECO:0007669"/>
    <property type="project" value="InterPro"/>
</dbReference>
<dbReference type="InterPro" id="IPR006132">
    <property type="entry name" value="Asp/Orn_carbamoyltranf_P-bd"/>
</dbReference>
<evidence type="ECO:0000256" key="4">
    <source>
        <dbReference type="ARBA" id="ARBA00022679"/>
    </source>
</evidence>
<dbReference type="FunFam" id="3.40.50.1370:FF:000002">
    <property type="entry name" value="Aspartate carbamoyltransferase 2"/>
    <property type="match status" value="1"/>
</dbReference>
<evidence type="ECO:0000256" key="1">
    <source>
        <dbReference type="ARBA" id="ARBA00004852"/>
    </source>
</evidence>
<gene>
    <name evidence="10" type="ORF">S01H1_27550</name>
</gene>
<organism evidence="10">
    <name type="scientific">marine sediment metagenome</name>
    <dbReference type="NCBI Taxonomy" id="412755"/>
    <lineage>
        <taxon>unclassified sequences</taxon>
        <taxon>metagenomes</taxon>
        <taxon>ecological metagenomes</taxon>
    </lineage>
</organism>
<comment type="caution">
    <text evidence="10">The sequence shown here is derived from an EMBL/GenBank/DDBJ whole genome shotgun (WGS) entry which is preliminary data.</text>
</comment>
<comment type="catalytic activity">
    <reaction evidence="7">
        <text>carbamoyl phosphate + L-aspartate = N-carbamoyl-L-aspartate + phosphate + H(+)</text>
        <dbReference type="Rhea" id="RHEA:20013"/>
        <dbReference type="ChEBI" id="CHEBI:15378"/>
        <dbReference type="ChEBI" id="CHEBI:29991"/>
        <dbReference type="ChEBI" id="CHEBI:32814"/>
        <dbReference type="ChEBI" id="CHEBI:43474"/>
        <dbReference type="ChEBI" id="CHEBI:58228"/>
        <dbReference type="EC" id="2.1.3.2"/>
    </reaction>
</comment>
<dbReference type="NCBIfam" id="NF002032">
    <property type="entry name" value="PRK00856.1"/>
    <property type="match status" value="1"/>
</dbReference>
<dbReference type="NCBIfam" id="TIGR00670">
    <property type="entry name" value="asp_carb_tr"/>
    <property type="match status" value="1"/>
</dbReference>
<sequence length="249" mass="27865">MKDIISITELSTDKINEILQNAEELEALDSAKKLELLRGKVIACLFYEPSTRTRDSFKTAISRLGGSIIGFDSADATSGKKGESLHDTIKMYDGYADLIVMRHTKDGSAKLAAEVAKIPVINAGDGKNQHPTQTLLDLYTIKKIHGSLFNLNVALVGDLKYGRTVHSLAQALNMFNCKLFLVSPPSLRMPEHIIDGLNNQSEHERIPDVLDKVDILYMTRIQKERFPDETEYQKIKNIYMLNAAMLKNV</sequence>
<dbReference type="InterPro" id="IPR036901">
    <property type="entry name" value="Asp/Orn_carbamoylTrfase_sf"/>
</dbReference>
<comment type="function">
    <text evidence="6">Catalyzes the condensation of carbamoyl phosphate and aspartate to form carbamoyl aspartate and inorganic phosphate, the committed step in the de novo pyrimidine nucleotide biosynthesis pathway.</text>
</comment>
<dbReference type="Pfam" id="PF02729">
    <property type="entry name" value="OTCace_N"/>
    <property type="match status" value="1"/>
</dbReference>
<feature type="domain" description="Aspartate/ornithine carbamoyltransferase Asp/Orn-binding" evidence="8">
    <location>
        <begin position="150"/>
        <end position="247"/>
    </location>
</feature>
<dbReference type="PRINTS" id="PR00100">
    <property type="entry name" value="AOTCASE"/>
</dbReference>
<keyword evidence="5" id="KW-0665">Pyrimidine biosynthesis</keyword>
<dbReference type="InterPro" id="IPR002082">
    <property type="entry name" value="Asp_carbamoyltransf"/>
</dbReference>
<dbReference type="FunFam" id="3.40.50.1370:FF:000001">
    <property type="entry name" value="Aspartate carbamoyltransferase"/>
    <property type="match status" value="1"/>
</dbReference>
<evidence type="ECO:0000259" key="9">
    <source>
        <dbReference type="Pfam" id="PF02729"/>
    </source>
</evidence>
<dbReference type="GO" id="GO:0044205">
    <property type="term" value="P:'de novo' UMP biosynthetic process"/>
    <property type="evidence" value="ECO:0007669"/>
    <property type="project" value="UniProtKB-UniPathway"/>
</dbReference>
<dbReference type="InterPro" id="IPR006130">
    <property type="entry name" value="Asp/Orn_carbamoylTrfase"/>
</dbReference>
<name>X0TBW6_9ZZZZ</name>
<dbReference type="PROSITE" id="PS00097">
    <property type="entry name" value="CARBAMOYLTRANSFERASE"/>
    <property type="match status" value="1"/>
</dbReference>
<dbReference type="GO" id="GO:0006207">
    <property type="term" value="P:'de novo' pyrimidine nucleobase biosynthetic process"/>
    <property type="evidence" value="ECO:0007669"/>
    <property type="project" value="InterPro"/>
</dbReference>
<dbReference type="SUPFAM" id="SSF53671">
    <property type="entry name" value="Aspartate/ornithine carbamoyltransferase"/>
    <property type="match status" value="1"/>
</dbReference>
<evidence type="ECO:0000256" key="6">
    <source>
        <dbReference type="ARBA" id="ARBA00043884"/>
    </source>
</evidence>
<dbReference type="GO" id="GO:0004070">
    <property type="term" value="F:aspartate carbamoyltransferase activity"/>
    <property type="evidence" value="ECO:0007669"/>
    <property type="project" value="UniProtKB-EC"/>
</dbReference>
<dbReference type="EMBL" id="BARS01016784">
    <property type="protein sequence ID" value="GAF90719.1"/>
    <property type="molecule type" value="Genomic_DNA"/>
</dbReference>
<evidence type="ECO:0000313" key="10">
    <source>
        <dbReference type="EMBL" id="GAF90719.1"/>
    </source>
</evidence>